<accession>A0ACB7YB29</accession>
<dbReference type="EMBL" id="CM037158">
    <property type="protein sequence ID" value="KAH7850683.1"/>
    <property type="molecule type" value="Genomic_DNA"/>
</dbReference>
<keyword evidence="2" id="KW-1185">Reference proteome</keyword>
<comment type="caution">
    <text evidence="1">The sequence shown here is derived from an EMBL/GenBank/DDBJ whole genome shotgun (WGS) entry which is preliminary data.</text>
</comment>
<reference evidence="1 2" key="1">
    <citation type="journal article" date="2021" name="Hortic Res">
        <title>High-quality reference genome and annotation aids understanding of berry development for evergreen blueberry (Vaccinium darrowii).</title>
        <authorList>
            <person name="Yu J."/>
            <person name="Hulse-Kemp A.M."/>
            <person name="Babiker E."/>
            <person name="Staton M."/>
        </authorList>
    </citation>
    <scope>NUCLEOTIDE SEQUENCE [LARGE SCALE GENOMIC DNA]</scope>
    <source>
        <strain evidence="2">cv. NJ 8807/NJ 8810</strain>
        <tissue evidence="1">Young leaf</tissue>
    </source>
</reference>
<dbReference type="Proteomes" id="UP000828048">
    <property type="component" value="Chromosome 8"/>
</dbReference>
<name>A0ACB7YB29_9ERIC</name>
<gene>
    <name evidence="1" type="ORF">Vadar_001504</name>
</gene>
<evidence type="ECO:0000313" key="2">
    <source>
        <dbReference type="Proteomes" id="UP000828048"/>
    </source>
</evidence>
<organism evidence="1 2">
    <name type="scientific">Vaccinium darrowii</name>
    <dbReference type="NCBI Taxonomy" id="229202"/>
    <lineage>
        <taxon>Eukaryota</taxon>
        <taxon>Viridiplantae</taxon>
        <taxon>Streptophyta</taxon>
        <taxon>Embryophyta</taxon>
        <taxon>Tracheophyta</taxon>
        <taxon>Spermatophyta</taxon>
        <taxon>Magnoliopsida</taxon>
        <taxon>eudicotyledons</taxon>
        <taxon>Gunneridae</taxon>
        <taxon>Pentapetalae</taxon>
        <taxon>asterids</taxon>
        <taxon>Ericales</taxon>
        <taxon>Ericaceae</taxon>
        <taxon>Vaccinioideae</taxon>
        <taxon>Vaccinieae</taxon>
        <taxon>Vaccinium</taxon>
    </lineage>
</organism>
<protein>
    <submittedName>
        <fullName evidence="1">Uncharacterized protein</fullName>
    </submittedName>
</protein>
<proteinExistence type="predicted"/>
<sequence length="333" mass="37163">MASLIGEVTDFDRETITQQNLEYMRVRVNVPIHQPLIPGVFLRLEQGGLAWIQFGYERVFKLCYKCGCIGHQEYRCPSSFEQARANIRHRIHVARPAPNNDFWLSEGISLYVRGIKAYSNSNLNRTSRITILCSEDAQEDDIFEIVNSVGSRLTFFVLHAEFDAFDDDPTEPSNDDDDDHSHASDHIVTEPLNQVLGEDDAVDSGVGLSKAIQEGQSLWNAETNRSGLSRLGLDESFERALNALGLTSDEDNVGPTNKRAGIEMAGPSTKKPRVSSLDFNIDLNENNSLEGLQVANNPEVNEVGDELLVGDLNTVNGVNLKLSCRYIFWWSSL</sequence>
<evidence type="ECO:0000313" key="1">
    <source>
        <dbReference type="EMBL" id="KAH7850683.1"/>
    </source>
</evidence>